<protein>
    <submittedName>
        <fullName evidence="4">Endonuclease I</fullName>
    </submittedName>
</protein>
<keyword evidence="2" id="KW-0540">Nuclease</keyword>
<dbReference type="Proteomes" id="UP000184474">
    <property type="component" value="Unassembled WGS sequence"/>
</dbReference>
<keyword evidence="4" id="KW-0255">Endonuclease</keyword>
<dbReference type="STRING" id="156994.SAMN04488028_10272"/>
<sequence length="281" mass="32477">MKSIFSTVVVCLLLTGTYAQPPESYYDNTVGESGYQLKTTLYNIIKGHKEKTYGQLWACFDLTDMKGDTLWDMYSFPPLVGKPNPYYYGYQVTQCGTYKMEGDCYNREHSFPASWFGATKNKKPKPMYTDLFHIYPTDGYVNSKRSNYPFGNADKTELYASQNGSKLGYSSTNKELGKDIIVFEPIDEYKGDFARTYFYMATRYQDKIASWNTNSLYAGQVLDGTDTTVYQQWYLDLLLGWHKKDPVSQKEVDRNNAVYLIQNNRNPFIDSANFVQRIWGN</sequence>
<keyword evidence="5" id="KW-1185">Reference proteome</keyword>
<dbReference type="Pfam" id="PF04231">
    <property type="entry name" value="Endonuclease_1"/>
    <property type="match status" value="1"/>
</dbReference>
<dbReference type="AlphaFoldDB" id="A0A1M6N2N7"/>
<dbReference type="GO" id="GO:0016787">
    <property type="term" value="F:hydrolase activity"/>
    <property type="evidence" value="ECO:0007669"/>
    <property type="project" value="UniProtKB-KW"/>
</dbReference>
<dbReference type="PANTHER" id="PTHR33607:SF2">
    <property type="entry name" value="ENDONUCLEASE-1"/>
    <property type="match status" value="1"/>
</dbReference>
<dbReference type="InterPro" id="IPR007346">
    <property type="entry name" value="Endonuclease-I"/>
</dbReference>
<dbReference type="EMBL" id="FRAA01000002">
    <property type="protein sequence ID" value="SHJ89957.1"/>
    <property type="molecule type" value="Genomic_DNA"/>
</dbReference>
<dbReference type="RefSeq" id="WP_073120778.1">
    <property type="nucleotide sequence ID" value="NZ_FRAA01000002.1"/>
</dbReference>
<gene>
    <name evidence="4" type="ORF">SAMN04488028_10272</name>
</gene>
<proteinExistence type="inferred from homology"/>
<dbReference type="InterPro" id="IPR044925">
    <property type="entry name" value="His-Me_finger_sf"/>
</dbReference>
<evidence type="ECO:0000256" key="2">
    <source>
        <dbReference type="ARBA" id="ARBA00022722"/>
    </source>
</evidence>
<evidence type="ECO:0000313" key="5">
    <source>
        <dbReference type="Proteomes" id="UP000184474"/>
    </source>
</evidence>
<name>A0A1M6N2N7_REIAG</name>
<organism evidence="4 5">
    <name type="scientific">Reichenbachiella agariperforans</name>
    <dbReference type="NCBI Taxonomy" id="156994"/>
    <lineage>
        <taxon>Bacteria</taxon>
        <taxon>Pseudomonadati</taxon>
        <taxon>Bacteroidota</taxon>
        <taxon>Cytophagia</taxon>
        <taxon>Cytophagales</taxon>
        <taxon>Reichenbachiellaceae</taxon>
        <taxon>Reichenbachiella</taxon>
    </lineage>
</organism>
<keyword evidence="3" id="KW-0378">Hydrolase</keyword>
<evidence type="ECO:0000313" key="4">
    <source>
        <dbReference type="EMBL" id="SHJ89957.1"/>
    </source>
</evidence>
<comment type="similarity">
    <text evidence="1">Belongs to the EndA/NucM nuclease family.</text>
</comment>
<accession>A0A1M6N2N7</accession>
<dbReference type="GO" id="GO:0004519">
    <property type="term" value="F:endonuclease activity"/>
    <property type="evidence" value="ECO:0007669"/>
    <property type="project" value="UniProtKB-KW"/>
</dbReference>
<dbReference type="SUPFAM" id="SSF54060">
    <property type="entry name" value="His-Me finger endonucleases"/>
    <property type="match status" value="1"/>
</dbReference>
<evidence type="ECO:0000256" key="1">
    <source>
        <dbReference type="ARBA" id="ARBA00006429"/>
    </source>
</evidence>
<evidence type="ECO:0000256" key="3">
    <source>
        <dbReference type="ARBA" id="ARBA00022801"/>
    </source>
</evidence>
<dbReference type="PANTHER" id="PTHR33607">
    <property type="entry name" value="ENDONUCLEASE-1"/>
    <property type="match status" value="1"/>
</dbReference>
<reference evidence="5" key="1">
    <citation type="submission" date="2016-11" db="EMBL/GenBank/DDBJ databases">
        <authorList>
            <person name="Varghese N."/>
            <person name="Submissions S."/>
        </authorList>
    </citation>
    <scope>NUCLEOTIDE SEQUENCE [LARGE SCALE GENOMIC DNA]</scope>
    <source>
        <strain evidence="5">DSM 26134</strain>
    </source>
</reference>